<evidence type="ECO:0000313" key="3">
    <source>
        <dbReference type="Proteomes" id="UP001569904"/>
    </source>
</evidence>
<feature type="compositionally biased region" description="Basic and acidic residues" evidence="1">
    <location>
        <begin position="8"/>
        <end position="21"/>
    </location>
</feature>
<dbReference type="Proteomes" id="UP001569904">
    <property type="component" value="Unassembled WGS sequence"/>
</dbReference>
<accession>A0ABV4QVA8</accession>
<evidence type="ECO:0008006" key="4">
    <source>
        <dbReference type="Google" id="ProtNLM"/>
    </source>
</evidence>
<dbReference type="RefSeq" id="WP_371941012.1">
    <property type="nucleotide sequence ID" value="NZ_JAXCEH010000006.1"/>
</dbReference>
<gene>
    <name evidence="2" type="ORF">SM436_12675</name>
</gene>
<reference evidence="2 3" key="1">
    <citation type="submission" date="2023-11" db="EMBL/GenBank/DDBJ databases">
        <title>Actinomadura monticuli sp. nov., isolated from volcanic ash.</title>
        <authorList>
            <person name="Lee S.D."/>
            <person name="Yang H."/>
            <person name="Kim I.S."/>
        </authorList>
    </citation>
    <scope>NUCLEOTIDE SEQUENCE [LARGE SCALE GENOMIC DNA]</scope>
    <source>
        <strain evidence="2 3">DSM 45346</strain>
    </source>
</reference>
<proteinExistence type="predicted"/>
<keyword evidence="3" id="KW-1185">Reference proteome</keyword>
<evidence type="ECO:0000256" key="1">
    <source>
        <dbReference type="SAM" id="MobiDB-lite"/>
    </source>
</evidence>
<comment type="caution">
    <text evidence="2">The sequence shown here is derived from an EMBL/GenBank/DDBJ whole genome shotgun (WGS) entry which is preliminary data.</text>
</comment>
<dbReference type="PROSITE" id="PS51318">
    <property type="entry name" value="TAT"/>
    <property type="match status" value="1"/>
</dbReference>
<feature type="region of interest" description="Disordered" evidence="1">
    <location>
        <begin position="59"/>
        <end position="82"/>
    </location>
</feature>
<name>A0ABV4QVA8_9ACTN</name>
<sequence length="445" mass="46766">MEDGPPEPGDRDHDGSEHDGSQHGSSQHGGPVSRRRALALGAAGAAALLAGGAGLLGARSGGGTSHTRVSQDGASEASGPFSPDAAAVVLANRTRAVRDGDRIAFLATIGKAPRAFQDAQSRMYDNLRKLPLEGWQERLSGTQAVHEESAVVRVEVRYKLRGFDRGYVTRTRYLTLARASGTWTIVGDGTSQGLGDDADIWDGGPLTVVKRRAGLVIGDTTGLEGIAERLDAAVPVVTGVVGRGWAQKAVALVPADARLASALAGPGQSLDEIAALAAVAPSAGGGRGEDRVIVSPAAFGRLNDLGRDVVLTHELTHVATGGARDRRTPLWLIEGFADYVGYRRVRIGARSAAGELRREVAAGRIPAALPAAGDFAGGSPRLSHAYQEAWLACRMVADRYGEATLVRLYRAAGRVPEATALRDVLGLTRDRFTAQWRDYVKKELA</sequence>
<evidence type="ECO:0000313" key="2">
    <source>
        <dbReference type="EMBL" id="MFA1554541.1"/>
    </source>
</evidence>
<protein>
    <recommendedName>
        <fullName evidence="4">Basic secretory peptidase family protein</fullName>
    </recommendedName>
</protein>
<dbReference type="InterPro" id="IPR006311">
    <property type="entry name" value="TAT_signal"/>
</dbReference>
<dbReference type="EMBL" id="JAXCEH010000006">
    <property type="protein sequence ID" value="MFA1554541.1"/>
    <property type="molecule type" value="Genomic_DNA"/>
</dbReference>
<feature type="region of interest" description="Disordered" evidence="1">
    <location>
        <begin position="1"/>
        <end position="34"/>
    </location>
</feature>
<organism evidence="2 3">
    <name type="scientific">Actinomadura chokoriensis</name>
    <dbReference type="NCBI Taxonomy" id="454156"/>
    <lineage>
        <taxon>Bacteria</taxon>
        <taxon>Bacillati</taxon>
        <taxon>Actinomycetota</taxon>
        <taxon>Actinomycetes</taxon>
        <taxon>Streptosporangiales</taxon>
        <taxon>Thermomonosporaceae</taxon>
        <taxon>Actinomadura</taxon>
    </lineage>
</organism>